<feature type="compositionally biased region" description="Basic residues" evidence="2">
    <location>
        <begin position="119"/>
        <end position="133"/>
    </location>
</feature>
<sequence length="899" mass="98187">MTDTSLLATTPSTGDPFPVAAPPLSPVPNSAVSDPVPADEEEEPYTIKCICAFEDDDGNTVFCEKCETWQHIECYYHGKQVPDVHFCIDCSPSPRYMDGKRATERQRRLREQGDGGDRKVKRPAAKAQKKKLVKEHDQVNGHVRSDSSSRDQPNLAKRAKSSHKPSASMTSFSNPPKLTVEPRKRSGSAVTAMSPTKSSGPLIPLYSTEFLHLYDNDQGHVNMDSNLVVSLQLLSDMGSWLKDPSSLPRAAAGRSSQDTFTYADALDSSQWPDLSIKTMFDDDLEVDGIRPKWKGVKTGGTVHKDQIVGEIKGKVGQLRDYCLDPSNQWPELRHPQPFVFFHPQLPIYIDTREEGSILRYVRRSCRPNVTMKTMITNEIEYHFCFVANQEIAAGSEITAMWYLDPQLFGSNNLGKQESGDNDQEEARAIAMSNVLAHFGGCSCNQSQPCLLAAVDRRRHPSSKQVNGKRKKTKPAKSTVSPSAARSNTSRAGSEAAIDDETGDNRSTSGSARGQAHSRDLTPTYPPPEWALADSELSARDRRKLAAVEKKFEQLEHEPRKKKRGSATSGHSGQPTPMPTNSKHPGQPKSKLERRSNSPPYRHKSTSSASGSKQFSVRSRSSYVDGSQQTHTKVDFSPLGRRLLKRCHEDSVKFQWSPKPPSTTADVAVSPTVTETNNVHSGAAHSPKDTEDVEMTDAGSDVTPPKPRPSERLSSPDVMSKPPLPSLLPSMAAHNTPILKKRIGDLHVQLPTNNFALPATNPPPPSATTHASVQSPSDSHTQPPQTPGGSLTAPSPVKKKMSLGDYLGRRGTMTTPTTEKPPQPSVNNSTLAPPGKPAPHLQSTTPPLSTDGEPLHLPNNNEVRNETDVTMKDVSKPPISPPYAPPPSLGMPDDKVSPTT</sequence>
<feature type="domain" description="SET" evidence="3">
    <location>
        <begin position="282"/>
        <end position="409"/>
    </location>
</feature>
<dbReference type="SUPFAM" id="SSF57903">
    <property type="entry name" value="FYVE/PHD zinc finger"/>
    <property type="match status" value="1"/>
</dbReference>
<dbReference type="InterPro" id="IPR046341">
    <property type="entry name" value="SET_dom_sf"/>
</dbReference>
<dbReference type="SUPFAM" id="SSF82199">
    <property type="entry name" value="SET domain"/>
    <property type="match status" value="1"/>
</dbReference>
<dbReference type="GO" id="GO:0034967">
    <property type="term" value="C:Set3 complex"/>
    <property type="evidence" value="ECO:0007669"/>
    <property type="project" value="TreeGrafter"/>
</dbReference>
<dbReference type="PANTHER" id="PTHR46462:SF3">
    <property type="entry name" value="UPSET, ISOFORM A"/>
    <property type="match status" value="1"/>
</dbReference>
<keyword evidence="5" id="KW-1185">Reference proteome</keyword>
<feature type="compositionally biased region" description="Basic residues" evidence="2">
    <location>
        <begin position="456"/>
        <end position="474"/>
    </location>
</feature>
<feature type="compositionally biased region" description="Polar residues" evidence="2">
    <location>
        <begin position="1"/>
        <end position="13"/>
    </location>
</feature>
<accession>A0A7H8R2U2</accession>
<evidence type="ECO:0000256" key="1">
    <source>
        <dbReference type="ARBA" id="ARBA00022853"/>
    </source>
</evidence>
<feature type="region of interest" description="Disordered" evidence="2">
    <location>
        <begin position="550"/>
        <end position="732"/>
    </location>
</feature>
<dbReference type="GO" id="GO:0006325">
    <property type="term" value="P:chromatin organization"/>
    <property type="evidence" value="ECO:0007669"/>
    <property type="project" value="UniProtKB-KW"/>
</dbReference>
<name>A0A7H8R2U2_TALRU</name>
<dbReference type="Proteomes" id="UP000509510">
    <property type="component" value="Chromosome IV"/>
</dbReference>
<dbReference type="OrthoDB" id="1928087at2759"/>
<dbReference type="EMBL" id="CP055901">
    <property type="protein sequence ID" value="QKX60612.1"/>
    <property type="molecule type" value="Genomic_DNA"/>
</dbReference>
<organism evidence="4 5">
    <name type="scientific">Talaromyces rugulosus</name>
    <name type="common">Penicillium rugulosum</name>
    <dbReference type="NCBI Taxonomy" id="121627"/>
    <lineage>
        <taxon>Eukaryota</taxon>
        <taxon>Fungi</taxon>
        <taxon>Dikarya</taxon>
        <taxon>Ascomycota</taxon>
        <taxon>Pezizomycotina</taxon>
        <taxon>Eurotiomycetes</taxon>
        <taxon>Eurotiomycetidae</taxon>
        <taxon>Eurotiales</taxon>
        <taxon>Trichocomaceae</taxon>
        <taxon>Talaromyces</taxon>
        <taxon>Talaromyces sect. Islandici</taxon>
    </lineage>
</organism>
<reference evidence="5" key="1">
    <citation type="submission" date="2020-06" db="EMBL/GenBank/DDBJ databases">
        <title>A chromosome-scale genome assembly of Talaromyces rugulosus W13939.</title>
        <authorList>
            <person name="Wang B."/>
            <person name="Guo L."/>
            <person name="Ye K."/>
            <person name="Wang L."/>
        </authorList>
    </citation>
    <scope>NUCLEOTIDE SEQUENCE [LARGE SCALE GENOMIC DNA]</scope>
    <source>
        <strain evidence="5">W13939</strain>
    </source>
</reference>
<feature type="compositionally biased region" description="Polar residues" evidence="2">
    <location>
        <begin position="771"/>
        <end position="792"/>
    </location>
</feature>
<feature type="compositionally biased region" description="Polar residues" evidence="2">
    <location>
        <begin position="605"/>
        <end position="630"/>
    </location>
</feature>
<dbReference type="PANTHER" id="PTHR46462">
    <property type="entry name" value="UPSET, ISOFORM A"/>
    <property type="match status" value="1"/>
</dbReference>
<dbReference type="Pfam" id="PF00856">
    <property type="entry name" value="SET"/>
    <property type="match status" value="1"/>
</dbReference>
<dbReference type="SMART" id="SM00317">
    <property type="entry name" value="SET"/>
    <property type="match status" value="1"/>
</dbReference>
<feature type="compositionally biased region" description="Polar residues" evidence="2">
    <location>
        <begin position="164"/>
        <end position="176"/>
    </location>
</feature>
<evidence type="ECO:0000313" key="4">
    <source>
        <dbReference type="EMBL" id="QKX60612.1"/>
    </source>
</evidence>
<dbReference type="RefSeq" id="XP_035346788.1">
    <property type="nucleotide sequence ID" value="XM_035490895.1"/>
</dbReference>
<dbReference type="GeneID" id="55995247"/>
<dbReference type="InterPro" id="IPR013083">
    <property type="entry name" value="Znf_RING/FYVE/PHD"/>
</dbReference>
<feature type="compositionally biased region" description="Basic and acidic residues" evidence="2">
    <location>
        <begin position="97"/>
        <end position="118"/>
    </location>
</feature>
<feature type="compositionally biased region" description="Basic and acidic residues" evidence="2">
    <location>
        <begin position="862"/>
        <end position="874"/>
    </location>
</feature>
<evidence type="ECO:0000259" key="3">
    <source>
        <dbReference type="SMART" id="SM00317"/>
    </source>
</evidence>
<feature type="region of interest" description="Disordered" evidence="2">
    <location>
        <begin position="456"/>
        <end position="534"/>
    </location>
</feature>
<dbReference type="Gene3D" id="3.30.40.10">
    <property type="entry name" value="Zinc/RING finger domain, C3HC4 (zinc finger)"/>
    <property type="match status" value="1"/>
</dbReference>
<dbReference type="KEGG" id="trg:TRUGW13939_07757"/>
<proteinExistence type="predicted"/>
<feature type="region of interest" description="Disordered" evidence="2">
    <location>
        <begin position="753"/>
        <end position="899"/>
    </location>
</feature>
<gene>
    <name evidence="4" type="ORF">TRUGW13939_07757</name>
</gene>
<feature type="compositionally biased region" description="Pro residues" evidence="2">
    <location>
        <begin position="877"/>
        <end position="888"/>
    </location>
</feature>
<dbReference type="Gene3D" id="2.170.270.10">
    <property type="entry name" value="SET domain"/>
    <property type="match status" value="1"/>
</dbReference>
<dbReference type="InterPro" id="IPR011011">
    <property type="entry name" value="Znf_FYVE_PHD"/>
</dbReference>
<dbReference type="InterPro" id="IPR001214">
    <property type="entry name" value="SET_dom"/>
</dbReference>
<feature type="compositionally biased region" description="Basic and acidic residues" evidence="2">
    <location>
        <begin position="134"/>
        <end position="149"/>
    </location>
</feature>
<protein>
    <recommendedName>
        <fullName evidence="3">SET domain-containing protein</fullName>
    </recommendedName>
</protein>
<dbReference type="AlphaFoldDB" id="A0A7H8R2U2"/>
<feature type="compositionally biased region" description="Polar residues" evidence="2">
    <location>
        <begin position="475"/>
        <end position="491"/>
    </location>
</feature>
<keyword evidence="1" id="KW-0156">Chromatin regulator</keyword>
<feature type="region of interest" description="Disordered" evidence="2">
    <location>
        <begin position="1"/>
        <end position="39"/>
    </location>
</feature>
<evidence type="ECO:0000256" key="2">
    <source>
        <dbReference type="SAM" id="MobiDB-lite"/>
    </source>
</evidence>
<evidence type="ECO:0000313" key="5">
    <source>
        <dbReference type="Proteomes" id="UP000509510"/>
    </source>
</evidence>
<feature type="compositionally biased region" description="Polar residues" evidence="2">
    <location>
        <begin position="670"/>
        <end position="679"/>
    </location>
</feature>
<feature type="compositionally biased region" description="Polar residues" evidence="2">
    <location>
        <begin position="565"/>
        <end position="583"/>
    </location>
</feature>
<dbReference type="GO" id="GO:0006355">
    <property type="term" value="P:regulation of DNA-templated transcription"/>
    <property type="evidence" value="ECO:0007669"/>
    <property type="project" value="TreeGrafter"/>
</dbReference>
<feature type="region of interest" description="Disordered" evidence="2">
    <location>
        <begin position="97"/>
        <end position="196"/>
    </location>
</feature>
<dbReference type="GO" id="GO:0070210">
    <property type="term" value="C:Rpd3L-Expanded complex"/>
    <property type="evidence" value="ECO:0007669"/>
    <property type="project" value="TreeGrafter"/>
</dbReference>